<dbReference type="SMART" id="SM01154">
    <property type="entry name" value="DUF1704"/>
    <property type="match status" value="1"/>
</dbReference>
<dbReference type="PANTHER" id="PTHR31817:SF0">
    <property type="entry name" value="CHROMOSOME UNDETERMINED SCAFFOLD_67, WHOLE GENOME SHOTGUN SEQUENCE"/>
    <property type="match status" value="1"/>
</dbReference>
<evidence type="ECO:0000313" key="6">
    <source>
        <dbReference type="EMBL" id="ESO91061.1"/>
    </source>
</evidence>
<evidence type="ECO:0000256" key="5">
    <source>
        <dbReference type="SAM" id="MobiDB-lite"/>
    </source>
</evidence>
<dbReference type="Proteomes" id="UP000030746">
    <property type="component" value="Unassembled WGS sequence"/>
</dbReference>
<dbReference type="PANTHER" id="PTHR31817">
    <property type="match status" value="1"/>
</dbReference>
<reference evidence="6 7" key="1">
    <citation type="journal article" date="2013" name="Nature">
        <title>Insights into bilaterian evolution from three spiralian genomes.</title>
        <authorList>
            <person name="Simakov O."/>
            <person name="Marletaz F."/>
            <person name="Cho S.J."/>
            <person name="Edsinger-Gonzales E."/>
            <person name="Havlak P."/>
            <person name="Hellsten U."/>
            <person name="Kuo D.H."/>
            <person name="Larsson T."/>
            <person name="Lv J."/>
            <person name="Arendt D."/>
            <person name="Savage R."/>
            <person name="Osoegawa K."/>
            <person name="de Jong P."/>
            <person name="Grimwood J."/>
            <person name="Chapman J.A."/>
            <person name="Shapiro H."/>
            <person name="Aerts A."/>
            <person name="Otillar R.P."/>
            <person name="Terry A.Y."/>
            <person name="Boore J.L."/>
            <person name="Grigoriev I.V."/>
            <person name="Lindberg D.R."/>
            <person name="Seaver E.C."/>
            <person name="Weisblat D.A."/>
            <person name="Putnam N.H."/>
            <person name="Rokhsar D.S."/>
        </authorList>
    </citation>
    <scope>NUCLEOTIDE SEQUENCE [LARGE SCALE GENOMIC DNA]</scope>
</reference>
<keyword evidence="2" id="KW-0645">Protease</keyword>
<dbReference type="CTD" id="20232087"/>
<dbReference type="Pfam" id="PF08014">
    <property type="entry name" value="MATCAP"/>
    <property type="match status" value="1"/>
</dbReference>
<evidence type="ECO:0000256" key="1">
    <source>
        <dbReference type="ARBA" id="ARBA00001947"/>
    </source>
</evidence>
<gene>
    <name evidence="6" type="ORF">LOTGIDRAFT_122331</name>
</gene>
<dbReference type="OMA" id="CNHEIGT"/>
<sequence>MPAVKARLSSSALEQPARISPIPPPRAPNERRKKVPLLTAIKPENEKTERERFMRAHFIYNPFFIYRYPAEISVIEKYNQPSDRYMFQAELIMEKTIERYGSYEVFEEITGGSILSRPQICSLVKKYLKKEDLESHISVNLSEDLMSRGSMTLVKGRPTLNVRIVNLREQWAGGLLRHEIGTHYLRSWNNQFQLWGNSKTRKEMGLRPFNPTEEGLASLHSVLNRPDPLMWRAALLYYTAYKASIMSFKELFHDLGRYVTNPLVRWDYCMRAKRGQSDTSKPGGFSKDQVYLDGALQILKRRHTLNFSLLTRLGKISHKDLENLQDLCQDEHTRVPGFMKDMTIYRKYIDRIVEANGLTDDILEEVE</sequence>
<accession>V4ACL7</accession>
<dbReference type="OrthoDB" id="449345at2759"/>
<feature type="region of interest" description="Disordered" evidence="5">
    <location>
        <begin position="1"/>
        <end position="34"/>
    </location>
</feature>
<name>V4ACL7_LOTGI</name>
<proteinExistence type="predicted"/>
<keyword evidence="3" id="KW-0378">Hydrolase</keyword>
<dbReference type="InterPro" id="IPR012548">
    <property type="entry name" value="MATCAP"/>
</dbReference>
<dbReference type="KEGG" id="lgi:LOTGIDRAFT_122331"/>
<keyword evidence="7" id="KW-1185">Reference proteome</keyword>
<dbReference type="HOGENOM" id="CLU_038689_0_0_1"/>
<dbReference type="RefSeq" id="XP_009058331.1">
    <property type="nucleotide sequence ID" value="XM_009060083.1"/>
</dbReference>
<dbReference type="AlphaFoldDB" id="V4ACL7"/>
<evidence type="ECO:0000256" key="4">
    <source>
        <dbReference type="ARBA" id="ARBA00023049"/>
    </source>
</evidence>
<dbReference type="GO" id="GO:0006508">
    <property type="term" value="P:proteolysis"/>
    <property type="evidence" value="ECO:0007669"/>
    <property type="project" value="UniProtKB-KW"/>
</dbReference>
<organism evidence="6 7">
    <name type="scientific">Lottia gigantea</name>
    <name type="common">Giant owl limpet</name>
    <dbReference type="NCBI Taxonomy" id="225164"/>
    <lineage>
        <taxon>Eukaryota</taxon>
        <taxon>Metazoa</taxon>
        <taxon>Spiralia</taxon>
        <taxon>Lophotrochozoa</taxon>
        <taxon>Mollusca</taxon>
        <taxon>Gastropoda</taxon>
        <taxon>Patellogastropoda</taxon>
        <taxon>Lottioidea</taxon>
        <taxon>Lottiidae</taxon>
        <taxon>Lottia</taxon>
    </lineage>
</organism>
<dbReference type="GO" id="GO:0008237">
    <property type="term" value="F:metallopeptidase activity"/>
    <property type="evidence" value="ECO:0007669"/>
    <property type="project" value="UniProtKB-KW"/>
</dbReference>
<keyword evidence="4" id="KW-0482">Metalloprotease</keyword>
<dbReference type="EMBL" id="KB202284">
    <property type="protein sequence ID" value="ESO91061.1"/>
    <property type="molecule type" value="Genomic_DNA"/>
</dbReference>
<dbReference type="GeneID" id="20232087"/>
<comment type="cofactor">
    <cofactor evidence="1">
        <name>Zn(2+)</name>
        <dbReference type="ChEBI" id="CHEBI:29105"/>
    </cofactor>
</comment>
<evidence type="ECO:0000256" key="2">
    <source>
        <dbReference type="ARBA" id="ARBA00022670"/>
    </source>
</evidence>
<evidence type="ECO:0000313" key="7">
    <source>
        <dbReference type="Proteomes" id="UP000030746"/>
    </source>
</evidence>
<evidence type="ECO:0000256" key="3">
    <source>
        <dbReference type="ARBA" id="ARBA00022801"/>
    </source>
</evidence>
<protein>
    <submittedName>
        <fullName evidence="6">Uncharacterized protein</fullName>
    </submittedName>
</protein>